<dbReference type="SUPFAM" id="SSF47240">
    <property type="entry name" value="Ferritin-like"/>
    <property type="match status" value="1"/>
</dbReference>
<dbReference type="OrthoDB" id="954235at2"/>
<dbReference type="Gene3D" id="1.20.1260.10">
    <property type="match status" value="1"/>
</dbReference>
<dbReference type="PANTHER" id="PTHR30565">
    <property type="entry name" value="PROTEIN YCIF"/>
    <property type="match status" value="1"/>
</dbReference>
<keyword evidence="2" id="KW-1185">Reference proteome</keyword>
<accession>A0A1T5AYW2</accession>
<dbReference type="InterPro" id="IPR047114">
    <property type="entry name" value="YciF"/>
</dbReference>
<dbReference type="STRING" id="572036.SAMN05661099_1125"/>
<dbReference type="InterPro" id="IPR010287">
    <property type="entry name" value="DUF892_YciF-like"/>
</dbReference>
<dbReference type="RefSeq" id="WP_079701636.1">
    <property type="nucleotide sequence ID" value="NZ_FUYR01000001.1"/>
</dbReference>
<evidence type="ECO:0000313" key="1">
    <source>
        <dbReference type="EMBL" id="SKB39950.1"/>
    </source>
</evidence>
<name>A0A1T5AYW2_9SPHI</name>
<organism evidence="1 2">
    <name type="scientific">Daejeonella lutea</name>
    <dbReference type="NCBI Taxonomy" id="572036"/>
    <lineage>
        <taxon>Bacteria</taxon>
        <taxon>Pseudomonadati</taxon>
        <taxon>Bacteroidota</taxon>
        <taxon>Sphingobacteriia</taxon>
        <taxon>Sphingobacteriales</taxon>
        <taxon>Sphingobacteriaceae</taxon>
        <taxon>Daejeonella</taxon>
    </lineage>
</organism>
<dbReference type="InterPro" id="IPR012347">
    <property type="entry name" value="Ferritin-like"/>
</dbReference>
<dbReference type="Pfam" id="PF05974">
    <property type="entry name" value="DUF892"/>
    <property type="match status" value="1"/>
</dbReference>
<dbReference type="InterPro" id="IPR009078">
    <property type="entry name" value="Ferritin-like_SF"/>
</dbReference>
<dbReference type="EMBL" id="FUYR01000001">
    <property type="protein sequence ID" value="SKB39950.1"/>
    <property type="molecule type" value="Genomic_DNA"/>
</dbReference>
<proteinExistence type="predicted"/>
<dbReference type="PANTHER" id="PTHR30565:SF9">
    <property type="entry name" value="PROTEIN YCIF"/>
    <property type="match status" value="1"/>
</dbReference>
<evidence type="ECO:0000313" key="2">
    <source>
        <dbReference type="Proteomes" id="UP000189981"/>
    </source>
</evidence>
<sequence>MSNKPEKSSSWEKINLGSERLKFFFVRHLDRIYGAKQHLVARLPSLQEEAEFSDLKQAISETVADVEKQIARMEVIYTLLDAEVSKGSIHGLTGLVDDAFEAINEQNGEPELRDLSIIFYLQNIESLEMASFQILQMAAIKLKNKQVSQLLKENYDEAKADRTLLLLISSKYITT</sequence>
<dbReference type="AlphaFoldDB" id="A0A1T5AYW2"/>
<dbReference type="Proteomes" id="UP000189981">
    <property type="component" value="Unassembled WGS sequence"/>
</dbReference>
<reference evidence="2" key="1">
    <citation type="submission" date="2017-02" db="EMBL/GenBank/DDBJ databases">
        <authorList>
            <person name="Varghese N."/>
            <person name="Submissions S."/>
        </authorList>
    </citation>
    <scope>NUCLEOTIDE SEQUENCE [LARGE SCALE GENOMIC DNA]</scope>
    <source>
        <strain evidence="2">DSM 22385</strain>
    </source>
</reference>
<protein>
    <submittedName>
        <fullName evidence="1">Ferritin-like metal-binding protein YciE</fullName>
    </submittedName>
</protein>
<gene>
    <name evidence="1" type="ORF">SAMN05661099_1125</name>
</gene>